<gene>
    <name evidence="1" type="ORF">NPIL_263161</name>
</gene>
<reference evidence="1" key="1">
    <citation type="submission" date="2020-08" db="EMBL/GenBank/DDBJ databases">
        <title>Multicomponent nature underlies the extraordinary mechanical properties of spider dragline silk.</title>
        <authorList>
            <person name="Kono N."/>
            <person name="Nakamura H."/>
            <person name="Mori M."/>
            <person name="Yoshida Y."/>
            <person name="Ohtoshi R."/>
            <person name="Malay A.D."/>
            <person name="Moran D.A.P."/>
            <person name="Tomita M."/>
            <person name="Numata K."/>
            <person name="Arakawa K."/>
        </authorList>
    </citation>
    <scope>NUCLEOTIDE SEQUENCE</scope>
</reference>
<proteinExistence type="predicted"/>
<sequence>MSFLSRARKVDLITLAEELGLTVEPNAKVSDLFKLIINDKNYDEDFTKNCLEVITNERKEEEQMRGEHVKRKYELKKLELESKATLSDGNVPLTVSKLNIMKKKNVEIQGVKINALFDIGSELSLISYESYIKIGSPKLSFNNVSFAGINQECLSPLGFFYSDIKFDKCCIATEIYVIQKLCCDIIIGLDVINKLNITINGNGIEIAGKRNTFHASYATINFNRVPTHKTSPNNIKHITSVFRLAPCVGSEANANNEVNVQPIVTISPSAVHTSSKTADVEKIEYFFNLAKAINLDEVDLSHISDQDIKYNLKQVLDTPQIRKTTDVMMKIILTDESPIHSKPRRLAANEKTFVDSQIQNWLDAGIIKL</sequence>
<protein>
    <submittedName>
        <fullName evidence="1">Uncharacterized protein</fullName>
    </submittedName>
</protein>
<evidence type="ECO:0000313" key="1">
    <source>
        <dbReference type="EMBL" id="GFS90771.1"/>
    </source>
</evidence>
<accession>A0A8X6T9J1</accession>
<name>A0A8X6T9J1_NEPPI</name>
<dbReference type="Proteomes" id="UP000887013">
    <property type="component" value="Unassembled WGS sequence"/>
</dbReference>
<keyword evidence="2" id="KW-1185">Reference proteome</keyword>
<dbReference type="SUPFAM" id="SSF50630">
    <property type="entry name" value="Acid proteases"/>
    <property type="match status" value="1"/>
</dbReference>
<dbReference type="Gene3D" id="2.40.70.10">
    <property type="entry name" value="Acid Proteases"/>
    <property type="match status" value="1"/>
</dbReference>
<dbReference type="AlphaFoldDB" id="A0A8X6T9J1"/>
<dbReference type="EMBL" id="BMAW01099588">
    <property type="protein sequence ID" value="GFS90771.1"/>
    <property type="molecule type" value="Genomic_DNA"/>
</dbReference>
<organism evidence="1 2">
    <name type="scientific">Nephila pilipes</name>
    <name type="common">Giant wood spider</name>
    <name type="synonym">Nephila maculata</name>
    <dbReference type="NCBI Taxonomy" id="299642"/>
    <lineage>
        <taxon>Eukaryota</taxon>
        <taxon>Metazoa</taxon>
        <taxon>Ecdysozoa</taxon>
        <taxon>Arthropoda</taxon>
        <taxon>Chelicerata</taxon>
        <taxon>Arachnida</taxon>
        <taxon>Araneae</taxon>
        <taxon>Araneomorphae</taxon>
        <taxon>Entelegynae</taxon>
        <taxon>Araneoidea</taxon>
        <taxon>Nephilidae</taxon>
        <taxon>Nephila</taxon>
    </lineage>
</organism>
<comment type="caution">
    <text evidence="1">The sequence shown here is derived from an EMBL/GenBank/DDBJ whole genome shotgun (WGS) entry which is preliminary data.</text>
</comment>
<dbReference type="OrthoDB" id="3863715at2759"/>
<evidence type="ECO:0000313" key="2">
    <source>
        <dbReference type="Proteomes" id="UP000887013"/>
    </source>
</evidence>
<dbReference type="CDD" id="cd00303">
    <property type="entry name" value="retropepsin_like"/>
    <property type="match status" value="1"/>
</dbReference>
<dbReference type="InterPro" id="IPR021109">
    <property type="entry name" value="Peptidase_aspartic_dom_sf"/>
</dbReference>